<dbReference type="PROSITE" id="PS01124">
    <property type="entry name" value="HTH_ARAC_FAMILY_2"/>
    <property type="match status" value="1"/>
</dbReference>
<accession>A0A1Y5HS22</accession>
<dbReference type="EMBL" id="MABE01000518">
    <property type="protein sequence ID" value="OUS39850.1"/>
    <property type="molecule type" value="Genomic_DNA"/>
</dbReference>
<dbReference type="InterPro" id="IPR009057">
    <property type="entry name" value="Homeodomain-like_sf"/>
</dbReference>
<dbReference type="GO" id="GO:0000976">
    <property type="term" value="F:transcription cis-regulatory region binding"/>
    <property type="evidence" value="ECO:0007669"/>
    <property type="project" value="TreeGrafter"/>
</dbReference>
<protein>
    <recommendedName>
        <fullName evidence="4">HTH araC/xylS-type domain-containing protein</fullName>
    </recommendedName>
</protein>
<dbReference type="GO" id="GO:0003700">
    <property type="term" value="F:DNA-binding transcription factor activity"/>
    <property type="evidence" value="ECO:0007669"/>
    <property type="project" value="InterPro"/>
</dbReference>
<dbReference type="InterPro" id="IPR018060">
    <property type="entry name" value="HTH_AraC"/>
</dbReference>
<evidence type="ECO:0000313" key="6">
    <source>
        <dbReference type="Proteomes" id="UP000227088"/>
    </source>
</evidence>
<dbReference type="InterPro" id="IPR032687">
    <property type="entry name" value="AraC-type_N"/>
</dbReference>
<evidence type="ECO:0000259" key="4">
    <source>
        <dbReference type="PROSITE" id="PS01124"/>
    </source>
</evidence>
<dbReference type="Gene3D" id="1.10.10.60">
    <property type="entry name" value="Homeodomain-like"/>
    <property type="match status" value="1"/>
</dbReference>
<dbReference type="PRINTS" id="PR00032">
    <property type="entry name" value="HTHARAC"/>
</dbReference>
<keyword evidence="2" id="KW-0238">DNA-binding</keyword>
<reference evidence="6" key="1">
    <citation type="journal article" date="2017" name="Proc. Natl. Acad. Sci. U.S.A.">
        <title>Simulation of Deepwater Horizon oil plume reveals substrate specialization within a complex community of hydrocarbon degraders.</title>
        <authorList>
            <person name="Hu P."/>
            <person name="Dubinsky E.A."/>
            <person name="Probst A.J."/>
            <person name="Wang J."/>
            <person name="Sieber C.M.K."/>
            <person name="Tom L.M."/>
            <person name="Gardinali P."/>
            <person name="Banfield J.F."/>
            <person name="Atlas R.M."/>
            <person name="Andersen G.L."/>
        </authorList>
    </citation>
    <scope>NUCLEOTIDE SEQUENCE [LARGE SCALE GENOMIC DNA]</scope>
</reference>
<dbReference type="Pfam" id="PF12625">
    <property type="entry name" value="Arabinose_bd"/>
    <property type="match status" value="1"/>
</dbReference>
<dbReference type="Pfam" id="PF12833">
    <property type="entry name" value="HTH_18"/>
    <property type="match status" value="1"/>
</dbReference>
<keyword evidence="3" id="KW-0804">Transcription</keyword>
<evidence type="ECO:0000256" key="3">
    <source>
        <dbReference type="ARBA" id="ARBA00023163"/>
    </source>
</evidence>
<dbReference type="Proteomes" id="UP000227088">
    <property type="component" value="Unassembled WGS sequence"/>
</dbReference>
<gene>
    <name evidence="5" type="ORF">A9R00_09015</name>
</gene>
<sequence length="326" mass="37585">MGQIYDLLKHWQLDADAWLAEHGLTDQQIFNFETRIDLDIFESLILSAIKLSRQEALGLYVGERLGITSHGMMGYAIINSASLREAINIFETFINTRSPLVTVSTVEKDKNLLVSFSNNFDFTPIRVTYYEAVILTLINILLQISFGELKIIKIEFDYAEPAYNDIYPDFFDCPVSFSNKVTTLVLSTHGFDDKLKMSDPTSLQQARLLCEKELEKMGKLDTLSQKIKELMLLSIGHFPSLQKTADRFHMSRRTLHRQLLKEDSSFKEIVENVSHRLAIEYLTDSSLSIQEIAYLLGYMDTANFRRAFKRWQGCPPSEYRDRHKAI</sequence>
<dbReference type="InterPro" id="IPR020449">
    <property type="entry name" value="Tscrpt_reg_AraC-type_HTH"/>
</dbReference>
<dbReference type="PANTHER" id="PTHR47894">
    <property type="entry name" value="HTH-TYPE TRANSCRIPTIONAL REGULATOR GADX"/>
    <property type="match status" value="1"/>
</dbReference>
<comment type="caution">
    <text evidence="5">The sequence shown here is derived from an EMBL/GenBank/DDBJ whole genome shotgun (WGS) entry which is preliminary data.</text>
</comment>
<proteinExistence type="predicted"/>
<evidence type="ECO:0000256" key="2">
    <source>
        <dbReference type="ARBA" id="ARBA00023125"/>
    </source>
</evidence>
<feature type="domain" description="HTH araC/xylS-type" evidence="4">
    <location>
        <begin position="225"/>
        <end position="322"/>
    </location>
</feature>
<name>A0A1Y5HS22_OLEAN</name>
<organism evidence="5 6">
    <name type="scientific">Oleispira antarctica</name>
    <dbReference type="NCBI Taxonomy" id="188908"/>
    <lineage>
        <taxon>Bacteria</taxon>
        <taxon>Pseudomonadati</taxon>
        <taxon>Pseudomonadota</taxon>
        <taxon>Gammaproteobacteria</taxon>
        <taxon>Oceanospirillales</taxon>
        <taxon>Oceanospirillaceae</taxon>
        <taxon>Oleispira</taxon>
    </lineage>
</organism>
<evidence type="ECO:0000313" key="5">
    <source>
        <dbReference type="EMBL" id="OUS39850.1"/>
    </source>
</evidence>
<keyword evidence="1" id="KW-0805">Transcription regulation</keyword>
<evidence type="ECO:0000256" key="1">
    <source>
        <dbReference type="ARBA" id="ARBA00023015"/>
    </source>
</evidence>
<dbReference type="AlphaFoldDB" id="A0A1Y5HS22"/>
<dbReference type="GO" id="GO:0005829">
    <property type="term" value="C:cytosol"/>
    <property type="evidence" value="ECO:0007669"/>
    <property type="project" value="TreeGrafter"/>
</dbReference>
<dbReference type="PANTHER" id="PTHR47894:SF1">
    <property type="entry name" value="HTH-TYPE TRANSCRIPTIONAL REGULATOR VQSM"/>
    <property type="match status" value="1"/>
</dbReference>
<dbReference type="SMART" id="SM00342">
    <property type="entry name" value="HTH_ARAC"/>
    <property type="match status" value="1"/>
</dbReference>
<dbReference type="SUPFAM" id="SSF46689">
    <property type="entry name" value="Homeodomain-like"/>
    <property type="match status" value="1"/>
</dbReference>